<evidence type="ECO:0000313" key="2">
    <source>
        <dbReference type="Proteomes" id="UP000024438"/>
    </source>
</evidence>
<protein>
    <submittedName>
        <fullName evidence="1">Uncharacterized protein</fullName>
    </submittedName>
</protein>
<dbReference type="EMBL" id="KJ668713">
    <property type="protein sequence ID" value="AHY83222.1"/>
    <property type="molecule type" value="Genomic_DNA"/>
</dbReference>
<name>A0A023ZUA8_9CAUD</name>
<accession>A0A023ZUA8</accession>
<dbReference type="Proteomes" id="UP000024438">
    <property type="component" value="Segment"/>
</dbReference>
<gene>
    <name evidence="1" type="primary">e41c_0072</name>
</gene>
<evidence type="ECO:0000313" key="1">
    <source>
        <dbReference type="EMBL" id="AHY83222.1"/>
    </source>
</evidence>
<dbReference type="KEGG" id="vg:19525708"/>
<reference evidence="1 2" key="1">
    <citation type="submission" date="2014-04" db="EMBL/GenBank/DDBJ databases">
        <title>Complete genome sequence of e4/1c, an Escherichia coli O157:H7-specific phage with proven potential as a biocontrol agent.</title>
        <authorList>
            <person name="McAuliffe O."/>
            <person name="Coffey B."/>
            <person name="Casey A."/>
            <person name="O'Sullivan O."/>
            <person name="Coffey A."/>
            <person name="Ross P."/>
        </authorList>
    </citation>
    <scope>NUCLEOTIDE SEQUENCE [LARGE SCALE GENOMIC DNA]</scope>
</reference>
<dbReference type="RefSeq" id="YP_009036071.1">
    <property type="nucleotide sequence ID" value="NC_024210.1"/>
</dbReference>
<organism evidence="1 2">
    <name type="scientific">Escherichia phage e4/1c</name>
    <dbReference type="NCBI Taxonomy" id="1495286"/>
    <lineage>
        <taxon>Viruses</taxon>
        <taxon>Duplodnaviria</taxon>
        <taxon>Heunggongvirae</taxon>
        <taxon>Uroviricota</taxon>
        <taxon>Caudoviricetes</taxon>
        <taxon>Drexlerviridae</taxon>
        <taxon>Rogunavirinae</taxon>
        <taxon>Rogunavirus</taxon>
        <taxon>Rogunavirus E41c</taxon>
    </lineage>
</organism>
<proteinExistence type="predicted"/>
<sequence length="61" mass="6790">MNNYEVRLTSRLMGRQCKSCQQSYEGRFLANSPEEAVAAAKAAFNIDLTVHKLSVDKVSLV</sequence>
<keyword evidence="2" id="KW-1185">Reference proteome</keyword>